<proteinExistence type="predicted"/>
<dbReference type="RefSeq" id="WP_121988589.1">
    <property type="nucleotide sequence ID" value="NZ_OUNR01000002.1"/>
</dbReference>
<name>A0A330L4M5_9BACT</name>
<dbReference type="PANTHER" id="PTHR33639">
    <property type="entry name" value="THIOL-DISULFIDE OXIDOREDUCTASE DCC"/>
    <property type="match status" value="1"/>
</dbReference>
<gene>
    <name evidence="1" type="ORF">NITLEN_100027</name>
</gene>
<dbReference type="InterPro" id="IPR007263">
    <property type="entry name" value="DCC1-like"/>
</dbReference>
<dbReference type="InterPro" id="IPR052927">
    <property type="entry name" value="DCC_oxidoreductase"/>
</dbReference>
<accession>A0A330L4M5</accession>
<reference evidence="2" key="1">
    <citation type="submission" date="2018-04" db="EMBL/GenBank/DDBJ databases">
        <authorList>
            <person name="Lucker S."/>
            <person name="Sakoula D."/>
        </authorList>
    </citation>
    <scope>NUCLEOTIDE SEQUENCE [LARGE SCALE GENOMIC DNA]</scope>
</reference>
<dbReference type="PANTHER" id="PTHR33639:SF2">
    <property type="entry name" value="DUF393 DOMAIN-CONTAINING PROTEIN"/>
    <property type="match status" value="1"/>
</dbReference>
<dbReference type="GO" id="GO:0015035">
    <property type="term" value="F:protein-disulfide reductase activity"/>
    <property type="evidence" value="ECO:0007669"/>
    <property type="project" value="InterPro"/>
</dbReference>
<dbReference type="EMBL" id="OUNR01000002">
    <property type="protein sequence ID" value="SPP64157.1"/>
    <property type="molecule type" value="Genomic_DNA"/>
</dbReference>
<organism evidence="1 2">
    <name type="scientific">Nitrospira lenta</name>
    <dbReference type="NCBI Taxonomy" id="1436998"/>
    <lineage>
        <taxon>Bacteria</taxon>
        <taxon>Pseudomonadati</taxon>
        <taxon>Nitrospirota</taxon>
        <taxon>Nitrospiria</taxon>
        <taxon>Nitrospirales</taxon>
        <taxon>Nitrospiraceae</taxon>
        <taxon>Nitrospira</taxon>
    </lineage>
</organism>
<dbReference type="InParanoid" id="A0A330L4M5"/>
<protein>
    <recommendedName>
        <fullName evidence="3">DUF393 domain-containing protein</fullName>
    </recommendedName>
</protein>
<evidence type="ECO:0000313" key="2">
    <source>
        <dbReference type="Proteomes" id="UP000248168"/>
    </source>
</evidence>
<sequence>MEHELAPGSHEGTKHERAIVFDGVCQWCNFGDNFAIDRDARGQFTLGTLRSKHAGEIRQELQLAPNDFEIFLLLERSRVFTKSTAALRVAKQFSDLWPLLYLFVVVPRPLRDAITMLWRTTGTSGWERPRPAAFPLRTTEPDLCNHDERTQILPAPRRNANV</sequence>
<dbReference type="Pfam" id="PF04134">
    <property type="entry name" value="DCC1-like"/>
    <property type="match status" value="1"/>
</dbReference>
<evidence type="ECO:0000313" key="1">
    <source>
        <dbReference type="EMBL" id="SPP64157.1"/>
    </source>
</evidence>
<keyword evidence="2" id="KW-1185">Reference proteome</keyword>
<dbReference type="Proteomes" id="UP000248168">
    <property type="component" value="Unassembled WGS sequence"/>
</dbReference>
<dbReference type="AlphaFoldDB" id="A0A330L4M5"/>
<evidence type="ECO:0008006" key="3">
    <source>
        <dbReference type="Google" id="ProtNLM"/>
    </source>
</evidence>
<dbReference type="OrthoDB" id="9785438at2"/>